<evidence type="ECO:0000256" key="1">
    <source>
        <dbReference type="SAM" id="SignalP"/>
    </source>
</evidence>
<organism evidence="2">
    <name type="scientific">Alkalihalophilus sp. As8PL</name>
    <dbReference type="NCBI Taxonomy" id="3237103"/>
    <lineage>
        <taxon>Bacteria</taxon>
        <taxon>Bacillati</taxon>
        <taxon>Bacillota</taxon>
        <taxon>Bacilli</taxon>
        <taxon>Bacillales</taxon>
        <taxon>Bacillaceae</taxon>
        <taxon>Alkalihalophilus</taxon>
    </lineage>
</organism>
<sequence length="254" mass="29263">MKGYLFLFLSVFYLTSCQLTAPDDDQIALSTAHDQNSHIKIELIDIKANDPSDSSGFYVDVLVTSLHPSYDVWDDFSYTMDRFISSSPDLMHEATSIESLSHTKEGTLLEFNQVLIRQFFNETLKQGEYLLNIPFYVKPLYYEQNITFEGLSHDTKQIEKNDFRISSIDVEGHQLLLTASDVHNLKGVNVALLINNERIHPTFTTTTYNEEINQLQGVFEFTQAIEEPFDLTIRRHKIEEQVWTLMLPTTVIVP</sequence>
<feature type="chain" id="PRO_5044195128" evidence="1">
    <location>
        <begin position="22"/>
        <end position="254"/>
    </location>
</feature>
<protein>
    <submittedName>
        <fullName evidence="2">Uncharacterized protein</fullName>
    </submittedName>
</protein>
<dbReference type="AlphaFoldDB" id="A0AB39BR66"/>
<feature type="signal peptide" evidence="1">
    <location>
        <begin position="1"/>
        <end position="21"/>
    </location>
</feature>
<dbReference type="RefSeq" id="WP_368503721.1">
    <property type="nucleotide sequence ID" value="NZ_CP162551.1"/>
</dbReference>
<gene>
    <name evidence="2" type="ORF">AB3N04_16330</name>
</gene>
<keyword evidence="1" id="KW-0732">Signal</keyword>
<name>A0AB39BR66_9BACI</name>
<evidence type="ECO:0000313" key="2">
    <source>
        <dbReference type="EMBL" id="XDI36253.1"/>
    </source>
</evidence>
<proteinExistence type="predicted"/>
<reference evidence="2" key="1">
    <citation type="submission" date="2024-07" db="EMBL/GenBank/DDBJ databases">
        <title>Identification and characteristics of an arsenic-resistant bacterial isolate, which belongs to a novel species.</title>
        <authorList>
            <person name="Juszczyk A."/>
            <person name="Kowalczyk A."/>
            <person name="Was K."/>
            <person name="Kosowicz W."/>
            <person name="Budzyn A."/>
            <person name="Latowski D."/>
        </authorList>
    </citation>
    <scope>NUCLEOTIDE SEQUENCE</scope>
    <source>
        <strain evidence="2">As8PL</strain>
    </source>
</reference>
<accession>A0AB39BR66</accession>
<dbReference type="EMBL" id="CP162551">
    <property type="protein sequence ID" value="XDI36253.1"/>
    <property type="molecule type" value="Genomic_DNA"/>
</dbReference>